<keyword evidence="2" id="KW-0808">Transferase</keyword>
<dbReference type="SUPFAM" id="SSF53335">
    <property type="entry name" value="S-adenosyl-L-methionine-dependent methyltransferases"/>
    <property type="match status" value="1"/>
</dbReference>
<dbReference type="GO" id="GO:0032259">
    <property type="term" value="P:methylation"/>
    <property type="evidence" value="ECO:0007669"/>
    <property type="project" value="UniProtKB-KW"/>
</dbReference>
<dbReference type="InterPro" id="IPR050508">
    <property type="entry name" value="Methyltransf_Superfamily"/>
</dbReference>
<dbReference type="EMBL" id="CM001466">
    <property type="protein sequence ID" value="EHY90963.1"/>
    <property type="molecule type" value="Genomic_DNA"/>
</dbReference>
<dbReference type="Gene3D" id="3.40.50.150">
    <property type="entry name" value="Vaccinia Virus protein VP39"/>
    <property type="match status" value="1"/>
</dbReference>
<organism evidence="2 3">
    <name type="scientific">Saccharomonospora azurea NA-128</name>
    <dbReference type="NCBI Taxonomy" id="882081"/>
    <lineage>
        <taxon>Bacteria</taxon>
        <taxon>Bacillati</taxon>
        <taxon>Actinomycetota</taxon>
        <taxon>Actinomycetes</taxon>
        <taxon>Pseudonocardiales</taxon>
        <taxon>Pseudonocardiaceae</taxon>
        <taxon>Saccharomonospora</taxon>
    </lineage>
</organism>
<evidence type="ECO:0000313" key="3">
    <source>
        <dbReference type="Proteomes" id="UP000004705"/>
    </source>
</evidence>
<dbReference type="CDD" id="cd02440">
    <property type="entry name" value="AdoMet_MTases"/>
    <property type="match status" value="1"/>
</dbReference>
<dbReference type="Proteomes" id="UP000004705">
    <property type="component" value="Chromosome"/>
</dbReference>
<proteinExistence type="predicted"/>
<protein>
    <submittedName>
        <fullName evidence="2">Methylase involved in ubiquinone/menaquinone biosynthesis</fullName>
    </submittedName>
</protein>
<dbReference type="AlphaFoldDB" id="H8GE81"/>
<keyword evidence="3" id="KW-1185">Reference proteome</keyword>
<evidence type="ECO:0000259" key="1">
    <source>
        <dbReference type="Pfam" id="PF08241"/>
    </source>
</evidence>
<accession>H8GE81</accession>
<dbReference type="PANTHER" id="PTHR42912:SF95">
    <property type="entry name" value="METHYLTRANSFERASE TYPE 11 DOMAIN-CONTAINING PROTEIN"/>
    <property type="match status" value="1"/>
</dbReference>
<reference evidence="2 3" key="1">
    <citation type="journal article" date="2012" name="Stand. Genomic Sci.">
        <title>Genome sequence of the soil bacterium Saccharomonospora azurea type strain (NA-128(T)).</title>
        <authorList>
            <person name="Klenk H.P."/>
            <person name="Held B."/>
            <person name="Lucas S."/>
            <person name="Lapidus A."/>
            <person name="Copeland A."/>
            <person name="Hammon N."/>
            <person name="Pitluck S."/>
            <person name="Goodwin L.A."/>
            <person name="Han C."/>
            <person name="Tapia R."/>
            <person name="Brambilla E.M."/>
            <person name="Potter G."/>
            <person name="Land M."/>
            <person name="Ivanova N."/>
            <person name="Rohde M."/>
            <person name="Goker M."/>
            <person name="Detter J.C."/>
            <person name="Kyrpides N.C."/>
            <person name="Woyke T."/>
        </authorList>
    </citation>
    <scope>NUCLEOTIDE SEQUENCE [LARGE SCALE GENOMIC DNA]</scope>
    <source>
        <strain evidence="2 3">NA-128</strain>
    </source>
</reference>
<dbReference type="GO" id="GO:0008757">
    <property type="term" value="F:S-adenosylmethionine-dependent methyltransferase activity"/>
    <property type="evidence" value="ECO:0007669"/>
    <property type="project" value="InterPro"/>
</dbReference>
<dbReference type="HOGENOM" id="CLU_081534_2_0_11"/>
<evidence type="ECO:0000313" key="2">
    <source>
        <dbReference type="EMBL" id="EHY90963.1"/>
    </source>
</evidence>
<dbReference type="PANTHER" id="PTHR42912">
    <property type="entry name" value="METHYLTRANSFERASE"/>
    <property type="match status" value="1"/>
</dbReference>
<dbReference type="InterPro" id="IPR013216">
    <property type="entry name" value="Methyltransf_11"/>
</dbReference>
<name>H8GE81_9PSEU</name>
<gene>
    <name evidence="2" type="ORF">SacazDRAFT_04113</name>
</gene>
<keyword evidence="2" id="KW-0830">Ubiquinone</keyword>
<dbReference type="InterPro" id="IPR029063">
    <property type="entry name" value="SAM-dependent_MTases_sf"/>
</dbReference>
<feature type="domain" description="Methyltransferase type 11" evidence="1">
    <location>
        <begin position="26"/>
        <end position="121"/>
    </location>
</feature>
<dbReference type="Pfam" id="PF08241">
    <property type="entry name" value="Methyltransf_11"/>
    <property type="match status" value="1"/>
</dbReference>
<sequence>MARGNAATEHHVVAVAKPTAEESVLVVGPGPGVGLAAAAEHARQVIGVDPSHEMLELCAQRCSEAVEAGTVVLRHATAARTGADDESVDVVLGVNNLHLWEDRAAAFAELHRVLRPGGRMVLSAHEKWLPVDRHQLAKELEAAGFTDVQTWVWQPPSLLAGRAVQLRAWRAG</sequence>
<keyword evidence="2" id="KW-0489">Methyltransferase</keyword>